<dbReference type="InParanoid" id="L2GRD2"/>
<accession>L2GRD2</accession>
<dbReference type="VEuPathDB" id="MicrosporidiaDB:VCUG_02297"/>
<keyword evidence="1" id="KW-0812">Transmembrane</keyword>
<sequence length="213" mass="24689">MYFKLYSIIYFKLYSINIFYSSLLCIFYSSLLCIFYSSFLFLTSIPHFTILYPPLTLPSFTPPSLYHLYPPPSTLPSFTPPHKYHIPSLSIQPNSILKPIPSNRSYHLQSIIYFCIFPYKCLLISLLTTITITFINLSLVHDCPLLSLIFTFFKQCQSIKAIKMTLLQKGNVIEKHVHTCHAHTHGMCYGLSALIGTRISFFYQRAEQKIKFT</sequence>
<gene>
    <name evidence="2" type="ORF">VCUG_02297</name>
</gene>
<evidence type="ECO:0000313" key="3">
    <source>
        <dbReference type="Proteomes" id="UP000011081"/>
    </source>
</evidence>
<evidence type="ECO:0000256" key="1">
    <source>
        <dbReference type="SAM" id="Phobius"/>
    </source>
</evidence>
<dbReference type="HOGENOM" id="CLU_1295278_0_0_1"/>
<dbReference type="AlphaFoldDB" id="L2GRD2"/>
<keyword evidence="1" id="KW-0472">Membrane</keyword>
<keyword evidence="3" id="KW-1185">Reference proteome</keyword>
<keyword evidence="1" id="KW-1133">Transmembrane helix</keyword>
<proteinExistence type="predicted"/>
<dbReference type="Proteomes" id="UP000011081">
    <property type="component" value="Unassembled WGS sequence"/>
</dbReference>
<protein>
    <submittedName>
        <fullName evidence="2">Uncharacterized protein</fullName>
    </submittedName>
</protein>
<reference evidence="3" key="1">
    <citation type="submission" date="2011-03" db="EMBL/GenBank/DDBJ databases">
        <title>The genome sequence of Vavraia culicis strain floridensis.</title>
        <authorList>
            <consortium name="The Broad Institute Genome Sequencing Platform"/>
            <person name="Cuomo C."/>
            <person name="Becnel J."/>
            <person name="Sanscrainte N."/>
            <person name="Young S.K."/>
            <person name="Zeng Q."/>
            <person name="Gargeya S."/>
            <person name="Fitzgerald M."/>
            <person name="Haas B."/>
            <person name="Abouelleil A."/>
            <person name="Alvarado L."/>
            <person name="Arachchi H.M."/>
            <person name="Berlin A."/>
            <person name="Chapman S.B."/>
            <person name="Gearin G."/>
            <person name="Goldberg J."/>
            <person name="Griggs A."/>
            <person name="Gujja S."/>
            <person name="Hansen M."/>
            <person name="Heiman D."/>
            <person name="Howarth C."/>
            <person name="Larimer J."/>
            <person name="Lui A."/>
            <person name="MacDonald P.J.P."/>
            <person name="McCowen C."/>
            <person name="Montmayeur A."/>
            <person name="Murphy C."/>
            <person name="Neiman D."/>
            <person name="Pearson M."/>
            <person name="Priest M."/>
            <person name="Roberts A."/>
            <person name="Saif S."/>
            <person name="Shea T."/>
            <person name="Sisk P."/>
            <person name="Stolte C."/>
            <person name="Sykes S."/>
            <person name="Wortman J."/>
            <person name="Nusbaum C."/>
            <person name="Birren B."/>
        </authorList>
    </citation>
    <scope>NUCLEOTIDE SEQUENCE [LARGE SCALE GENOMIC DNA]</scope>
    <source>
        <strain evidence="3">floridensis</strain>
    </source>
</reference>
<dbReference type="RefSeq" id="XP_008075307.1">
    <property type="nucleotide sequence ID" value="XM_008077116.1"/>
</dbReference>
<dbReference type="EMBL" id="GL877456">
    <property type="protein sequence ID" value="ELA46216.1"/>
    <property type="molecule type" value="Genomic_DNA"/>
</dbReference>
<feature type="transmembrane region" description="Helical" evidence="1">
    <location>
        <begin position="20"/>
        <end position="42"/>
    </location>
</feature>
<evidence type="ECO:0000313" key="2">
    <source>
        <dbReference type="EMBL" id="ELA46216.1"/>
    </source>
</evidence>
<feature type="transmembrane region" description="Helical" evidence="1">
    <location>
        <begin position="111"/>
        <end position="135"/>
    </location>
</feature>
<dbReference type="GeneID" id="19880161"/>
<organism evidence="2 3">
    <name type="scientific">Vavraia culicis (isolate floridensis)</name>
    <name type="common">Microsporidian parasite</name>
    <dbReference type="NCBI Taxonomy" id="948595"/>
    <lineage>
        <taxon>Eukaryota</taxon>
        <taxon>Fungi</taxon>
        <taxon>Fungi incertae sedis</taxon>
        <taxon>Microsporidia</taxon>
        <taxon>Pleistophoridae</taxon>
        <taxon>Vavraia</taxon>
    </lineage>
</organism>
<name>L2GRD2_VAVCU</name>